<keyword evidence="4" id="KW-1185">Reference proteome</keyword>
<dbReference type="Gene3D" id="3.40.30.10">
    <property type="entry name" value="Glutaredoxin"/>
    <property type="match status" value="1"/>
</dbReference>
<dbReference type="PROSITE" id="PS00194">
    <property type="entry name" value="THIOREDOXIN_1"/>
    <property type="match status" value="1"/>
</dbReference>
<name>A0A0R3PR22_ANGCS</name>
<dbReference type="Pfam" id="PF00085">
    <property type="entry name" value="Thioredoxin"/>
    <property type="match status" value="1"/>
</dbReference>
<dbReference type="SUPFAM" id="SSF52833">
    <property type="entry name" value="Thioredoxin-like"/>
    <property type="match status" value="1"/>
</dbReference>
<dbReference type="AlphaFoldDB" id="A0A0R3PR22"/>
<reference evidence="3 4" key="2">
    <citation type="submission" date="2018-11" db="EMBL/GenBank/DDBJ databases">
        <authorList>
            <consortium name="Pathogen Informatics"/>
        </authorList>
    </citation>
    <scope>NUCLEOTIDE SEQUENCE [LARGE SCALE GENOMIC DNA]</scope>
    <source>
        <strain evidence="3 4">Costa Rica</strain>
    </source>
</reference>
<evidence type="ECO:0000313" key="3">
    <source>
        <dbReference type="EMBL" id="VDM59469.1"/>
    </source>
</evidence>
<protein>
    <submittedName>
        <fullName evidence="5">Thioredoxin domain-containing protein</fullName>
    </submittedName>
</protein>
<dbReference type="CDD" id="cd02947">
    <property type="entry name" value="TRX_family"/>
    <property type="match status" value="1"/>
</dbReference>
<dbReference type="OrthoDB" id="2121326at2759"/>
<gene>
    <name evidence="3" type="ORF">ACOC_LOCUS7884</name>
</gene>
<reference evidence="5" key="1">
    <citation type="submission" date="2017-02" db="UniProtKB">
        <authorList>
            <consortium name="WormBaseParasite"/>
        </authorList>
    </citation>
    <scope>IDENTIFICATION</scope>
</reference>
<dbReference type="InterPro" id="IPR036249">
    <property type="entry name" value="Thioredoxin-like_sf"/>
</dbReference>
<dbReference type="EMBL" id="UYYA01004088">
    <property type="protein sequence ID" value="VDM59469.1"/>
    <property type="molecule type" value="Genomic_DNA"/>
</dbReference>
<dbReference type="InterPro" id="IPR013766">
    <property type="entry name" value="Thioredoxin_domain"/>
</dbReference>
<organism evidence="5">
    <name type="scientific">Angiostrongylus costaricensis</name>
    <name type="common">Nematode worm</name>
    <dbReference type="NCBI Taxonomy" id="334426"/>
    <lineage>
        <taxon>Eukaryota</taxon>
        <taxon>Metazoa</taxon>
        <taxon>Ecdysozoa</taxon>
        <taxon>Nematoda</taxon>
        <taxon>Chromadorea</taxon>
        <taxon>Rhabditida</taxon>
        <taxon>Rhabditina</taxon>
        <taxon>Rhabditomorpha</taxon>
        <taxon>Strongyloidea</taxon>
        <taxon>Metastrongylidae</taxon>
        <taxon>Angiostrongylus</taxon>
    </lineage>
</organism>
<evidence type="ECO:0000313" key="4">
    <source>
        <dbReference type="Proteomes" id="UP000267027"/>
    </source>
</evidence>
<evidence type="ECO:0000313" key="5">
    <source>
        <dbReference type="WBParaSite" id="ACOC_0000788301-mRNA-1"/>
    </source>
</evidence>
<proteinExistence type="predicted"/>
<dbReference type="InterPro" id="IPR017937">
    <property type="entry name" value="Thioredoxin_CS"/>
</dbReference>
<dbReference type="WBParaSite" id="ACOC_0000788301-mRNA-1">
    <property type="protein sequence ID" value="ACOC_0000788301-mRNA-1"/>
    <property type="gene ID" value="ACOC_0000788301"/>
</dbReference>
<accession>A0A0R3PR22</accession>
<sequence>GEFDAILKENPSTLVVIDFYATWCGPCKIIGPKFMRMSDEFTSVIFIKVDVDESVRFSFQYRLLFILIQYRLLFILSMNNHCFGLLMSL</sequence>
<feature type="domain" description="Thioredoxin" evidence="2">
    <location>
        <begin position="2"/>
        <end position="57"/>
    </location>
</feature>
<keyword evidence="1" id="KW-1015">Disulfide bond</keyword>
<evidence type="ECO:0000259" key="2">
    <source>
        <dbReference type="Pfam" id="PF00085"/>
    </source>
</evidence>
<dbReference type="STRING" id="334426.A0A0R3PR22"/>
<dbReference type="Proteomes" id="UP000267027">
    <property type="component" value="Unassembled WGS sequence"/>
</dbReference>
<dbReference type="PANTHER" id="PTHR46115">
    <property type="entry name" value="THIOREDOXIN-LIKE PROTEIN 1"/>
    <property type="match status" value="1"/>
</dbReference>
<evidence type="ECO:0000256" key="1">
    <source>
        <dbReference type="ARBA" id="ARBA00023157"/>
    </source>
</evidence>